<dbReference type="InterPro" id="IPR001360">
    <property type="entry name" value="Glyco_hydro_1"/>
</dbReference>
<evidence type="ECO:0000256" key="4">
    <source>
        <dbReference type="ARBA" id="ARBA00022801"/>
    </source>
</evidence>
<keyword evidence="6" id="KW-0119">Carbohydrate metabolism</keyword>
<comment type="caution">
    <text evidence="11">The sequence shown here is derived from an EMBL/GenBank/DDBJ whole genome shotgun (WGS) entry which is preliminary data.</text>
</comment>
<evidence type="ECO:0000256" key="8">
    <source>
        <dbReference type="ARBA" id="ARBA00023326"/>
    </source>
</evidence>
<feature type="region of interest" description="Disordered" evidence="10">
    <location>
        <begin position="1"/>
        <end position="54"/>
    </location>
</feature>
<dbReference type="InterPro" id="IPR033132">
    <property type="entry name" value="GH_1_N_CS"/>
</dbReference>
<dbReference type="PRINTS" id="PR00131">
    <property type="entry name" value="GLHYDRLASE1"/>
</dbReference>
<sequence length="487" mass="52252">MTGDVTRVSTRSARSTSEEEGASTSEEEGRSTSEREGASTSEEEGRSTSEEEGSFWWGAATAAYQIEGAVTADGRGPSIWDTFSAEPGRVADGSSGANACDSYTRWPEDVELLSGLGANAYRFSIAWPRVQPLGHGRVNPGGLAYYDRLVDGLLERGIAPFATLFHWDLPQPLEDAGGWLVRDTAERFAEYAAVVADALGDRVACWGTLNEPFVHMALGYAFGTHAPGRVLLLDAFAAGHHQLLGHGLAVQALRSAGDVPVMLVNNLTPVRATSASPEDAAAAQVYDAFHNRMFLDTVLLGSYPDVLAEAEGAVARDGDLDTIAQPLDLLGVNYYNPTLVTAPGADNPLPFEIVPIEDHPTTGFGWPVVPEGLTELLVGLRDTYGDALPPVVITENGCSYPDEPGPDGTIDDAARIAYLDAHIDAVGAARDAGVDVRGYLAWSLLDNFEWAEGYTQRFGLTHVDFATGDRTPKASYAWFRDRIARDW</sequence>
<keyword evidence="5" id="KW-0136">Cellulose degradation</keyword>
<name>A0ABW1QNU3_9ACTN</name>
<dbReference type="InterPro" id="IPR017736">
    <property type="entry name" value="Glyco_hydro_1_beta-glucosidase"/>
</dbReference>
<dbReference type="EC" id="3.2.1.21" evidence="3 9"/>
<dbReference type="GO" id="GO:0008422">
    <property type="term" value="F:beta-glucosidase activity"/>
    <property type="evidence" value="ECO:0007669"/>
    <property type="project" value="UniProtKB-EC"/>
</dbReference>
<dbReference type="PROSITE" id="PS00653">
    <property type="entry name" value="GLYCOSYL_HYDROL_F1_2"/>
    <property type="match status" value="1"/>
</dbReference>
<gene>
    <name evidence="11" type="ORF">ACFPYK_14010</name>
</gene>
<evidence type="ECO:0000256" key="2">
    <source>
        <dbReference type="ARBA" id="ARBA00010838"/>
    </source>
</evidence>
<dbReference type="PANTHER" id="PTHR10353">
    <property type="entry name" value="GLYCOSYL HYDROLASE"/>
    <property type="match status" value="1"/>
</dbReference>
<keyword evidence="4 9" id="KW-0378">Hydrolase</keyword>
<dbReference type="RefSeq" id="WP_205602760.1">
    <property type="nucleotide sequence ID" value="NZ_JBHSQL010000010.1"/>
</dbReference>
<reference evidence="12" key="1">
    <citation type="journal article" date="2019" name="Int. J. Syst. Evol. Microbiol.">
        <title>The Global Catalogue of Microorganisms (GCM) 10K type strain sequencing project: providing services to taxonomists for standard genome sequencing and annotation.</title>
        <authorList>
            <consortium name="The Broad Institute Genomics Platform"/>
            <consortium name="The Broad Institute Genome Sequencing Center for Infectious Disease"/>
            <person name="Wu L."/>
            <person name="Ma J."/>
        </authorList>
    </citation>
    <scope>NUCLEOTIDE SEQUENCE [LARGE SCALE GENOMIC DNA]</scope>
    <source>
        <strain evidence="12">CGMCC 4.7198</strain>
    </source>
</reference>
<dbReference type="Gene3D" id="3.20.20.80">
    <property type="entry name" value="Glycosidases"/>
    <property type="match status" value="1"/>
</dbReference>
<evidence type="ECO:0000256" key="7">
    <source>
        <dbReference type="ARBA" id="ARBA00023295"/>
    </source>
</evidence>
<keyword evidence="12" id="KW-1185">Reference proteome</keyword>
<dbReference type="EMBL" id="JBHSQL010000010">
    <property type="protein sequence ID" value="MFC6150509.1"/>
    <property type="molecule type" value="Genomic_DNA"/>
</dbReference>
<comment type="similarity">
    <text evidence="2 9">Belongs to the glycosyl hydrolase 1 family.</text>
</comment>
<evidence type="ECO:0000256" key="10">
    <source>
        <dbReference type="SAM" id="MobiDB-lite"/>
    </source>
</evidence>
<dbReference type="PANTHER" id="PTHR10353:SF36">
    <property type="entry name" value="LP05116P"/>
    <property type="match status" value="1"/>
</dbReference>
<keyword evidence="7 9" id="KW-0326">Glycosidase</keyword>
<evidence type="ECO:0000313" key="12">
    <source>
        <dbReference type="Proteomes" id="UP001596097"/>
    </source>
</evidence>
<comment type="catalytic activity">
    <reaction evidence="1 9">
        <text>Hydrolysis of terminal, non-reducing beta-D-glucosyl residues with release of beta-D-glucose.</text>
        <dbReference type="EC" id="3.2.1.21"/>
    </reaction>
</comment>
<protein>
    <recommendedName>
        <fullName evidence="3 9">Beta-glucosidase</fullName>
        <ecNumber evidence="3 9">3.2.1.21</ecNumber>
    </recommendedName>
</protein>
<evidence type="ECO:0000313" key="11">
    <source>
        <dbReference type="EMBL" id="MFC6150509.1"/>
    </source>
</evidence>
<dbReference type="Proteomes" id="UP001596097">
    <property type="component" value="Unassembled WGS sequence"/>
</dbReference>
<dbReference type="InterPro" id="IPR017853">
    <property type="entry name" value="GH"/>
</dbReference>
<proteinExistence type="inferred from homology"/>
<keyword evidence="8" id="KW-0624">Polysaccharide degradation</keyword>
<dbReference type="SUPFAM" id="SSF51445">
    <property type="entry name" value="(Trans)glycosidases"/>
    <property type="match status" value="1"/>
</dbReference>
<accession>A0ABW1QNU3</accession>
<feature type="compositionally biased region" description="Basic and acidic residues" evidence="10">
    <location>
        <begin position="27"/>
        <end position="49"/>
    </location>
</feature>
<evidence type="ECO:0000256" key="3">
    <source>
        <dbReference type="ARBA" id="ARBA00012744"/>
    </source>
</evidence>
<evidence type="ECO:0000256" key="1">
    <source>
        <dbReference type="ARBA" id="ARBA00000448"/>
    </source>
</evidence>
<evidence type="ECO:0000256" key="6">
    <source>
        <dbReference type="ARBA" id="ARBA00023277"/>
    </source>
</evidence>
<organism evidence="11 12">
    <name type="scientific">Mumia xiangluensis</name>
    <dbReference type="NCBI Taxonomy" id="1678900"/>
    <lineage>
        <taxon>Bacteria</taxon>
        <taxon>Bacillati</taxon>
        <taxon>Actinomycetota</taxon>
        <taxon>Actinomycetes</taxon>
        <taxon>Propionibacteriales</taxon>
        <taxon>Nocardioidaceae</taxon>
        <taxon>Mumia</taxon>
    </lineage>
</organism>
<evidence type="ECO:0000256" key="9">
    <source>
        <dbReference type="RuleBase" id="RU361175"/>
    </source>
</evidence>
<dbReference type="NCBIfam" id="TIGR03356">
    <property type="entry name" value="BGL"/>
    <property type="match status" value="1"/>
</dbReference>
<dbReference type="Pfam" id="PF00232">
    <property type="entry name" value="Glyco_hydro_1"/>
    <property type="match status" value="1"/>
</dbReference>
<evidence type="ECO:0000256" key="5">
    <source>
        <dbReference type="ARBA" id="ARBA00023001"/>
    </source>
</evidence>